<sequence>MRSCLAIDIRNWPHLNSPFYLVSLIACGIRDIVSDGIVSFFVTVDIGCDLYFVGNISIFVVIGCSTRISIVVSYREMHLCAAQQCNDGLYCICSRMTHNPSIRHITGCRKILFGSCSRIIRMGNDLSTGKSKIVKECLYLRTGINIVICTRFYSGIDLSKVVLCYPFHAGIGIIFDRGGIFTVLCILCYDLYGFLLMSKCCGSSSIYTATSSAASC</sequence>
<accession>A0A1W1BR38</accession>
<gene>
    <name evidence="2" type="ORF">MNB_SV-10-126</name>
</gene>
<evidence type="ECO:0000256" key="1">
    <source>
        <dbReference type="SAM" id="Phobius"/>
    </source>
</evidence>
<organism evidence="2">
    <name type="scientific">hydrothermal vent metagenome</name>
    <dbReference type="NCBI Taxonomy" id="652676"/>
    <lineage>
        <taxon>unclassified sequences</taxon>
        <taxon>metagenomes</taxon>
        <taxon>ecological metagenomes</taxon>
    </lineage>
</organism>
<keyword evidence="1" id="KW-0812">Transmembrane</keyword>
<name>A0A1W1BR38_9ZZZZ</name>
<feature type="transmembrane region" description="Helical" evidence="1">
    <location>
        <begin position="50"/>
        <end position="70"/>
    </location>
</feature>
<keyword evidence="1" id="KW-1133">Transmembrane helix</keyword>
<dbReference type="PROSITE" id="PS51257">
    <property type="entry name" value="PROKAR_LIPOPROTEIN"/>
    <property type="match status" value="1"/>
</dbReference>
<dbReference type="EMBL" id="FPHL01000012">
    <property type="protein sequence ID" value="SFV55931.1"/>
    <property type="molecule type" value="Genomic_DNA"/>
</dbReference>
<keyword evidence="1" id="KW-0472">Membrane</keyword>
<reference evidence="2" key="1">
    <citation type="submission" date="2016-10" db="EMBL/GenBank/DDBJ databases">
        <authorList>
            <person name="de Groot N.N."/>
        </authorList>
    </citation>
    <scope>NUCLEOTIDE SEQUENCE</scope>
</reference>
<dbReference type="AlphaFoldDB" id="A0A1W1BR38"/>
<feature type="transmembrane region" description="Helical" evidence="1">
    <location>
        <begin position="20"/>
        <end position="44"/>
    </location>
</feature>
<protein>
    <submittedName>
        <fullName evidence="2">Uncharacterized protein</fullName>
    </submittedName>
</protein>
<evidence type="ECO:0000313" key="2">
    <source>
        <dbReference type="EMBL" id="SFV55931.1"/>
    </source>
</evidence>
<proteinExistence type="predicted"/>